<gene>
    <name evidence="1" type="ORF">MPXV-M5320_M15_Bayelsa-169</name>
</gene>
<organismHost>
    <name type="scientific">Cynomys ludovicianus</name>
    <name type="common">Black-tailed prairie dog</name>
    <dbReference type="NCBI Taxonomy" id="45480"/>
</organismHost>
<organismHost>
    <name type="scientific">Homo sapiens</name>
    <name type="common">Human</name>
    <dbReference type="NCBI Taxonomy" id="9606"/>
</organismHost>
<organismHost>
    <name type="scientific">Heliosciurus ruwenzorii</name>
    <name type="common">Ruwenzori sun squirrel</name>
    <dbReference type="NCBI Taxonomy" id="226685"/>
</organismHost>
<proteinExistence type="predicted"/>
<accession>A0A7H0DNZ1</accession>
<organismHost>
    <name type="scientific">Mus musculus</name>
    <name type="common">Mouse</name>
    <dbReference type="NCBI Taxonomy" id="10090"/>
</organismHost>
<protein>
    <submittedName>
        <fullName evidence="1">MPXVgp176</fullName>
    </submittedName>
</protein>
<dbReference type="Proteomes" id="UP000516353">
    <property type="component" value="Segment"/>
</dbReference>
<sequence length="26" mass="2923">MINNIYSIVGVNHSNTFVNCLLEDNV</sequence>
<organismHost>
    <name type="scientific">Cynomys parvidens</name>
    <name type="common">Utah prairie dog</name>
    <dbReference type="NCBI Taxonomy" id="99827"/>
</organismHost>
<organismHost>
    <name type="scientific">Cynomys gunnisoni</name>
    <name type="common">Gunnison's prairie dog</name>
    <name type="synonym">Spermophilus gunnisoni</name>
    <dbReference type="NCBI Taxonomy" id="45479"/>
</organismHost>
<organismHost>
    <name type="scientific">Gliridae</name>
    <name type="common">dormice</name>
    <dbReference type="NCBI Taxonomy" id="30650"/>
</organismHost>
<name>A0A7H0DNZ1_MONPV</name>
<evidence type="ECO:0000313" key="1">
    <source>
        <dbReference type="EMBL" id="QNP13224.1"/>
    </source>
</evidence>
<dbReference type="EMBL" id="MT903341">
    <property type="protein sequence ID" value="QNP13224.1"/>
    <property type="molecule type" value="Genomic_DNA"/>
</dbReference>
<dbReference type="Pfam" id="PF06802">
    <property type="entry name" value="DUF1231"/>
    <property type="match status" value="1"/>
</dbReference>
<organismHost>
    <name type="scientific">Cynomys mexicanus</name>
    <name type="common">Mexican prairie dog</name>
    <dbReference type="NCBI Taxonomy" id="99826"/>
</organismHost>
<dbReference type="InterPro" id="IPR009633">
    <property type="entry name" value="Vaccinia_virus_B17"/>
</dbReference>
<organism evidence="1">
    <name type="scientific">Monkeypox virus</name>
    <name type="common">MPXV</name>
    <dbReference type="NCBI Taxonomy" id="10244"/>
    <lineage>
        <taxon>Viruses</taxon>
        <taxon>Varidnaviria</taxon>
        <taxon>Bamfordvirae</taxon>
        <taxon>Nucleocytoviricota</taxon>
        <taxon>Pokkesviricetes</taxon>
        <taxon>Chitovirales</taxon>
        <taxon>Poxviridae</taxon>
        <taxon>Chordopoxvirinae</taxon>
        <taxon>Orthopoxvirus</taxon>
        <taxon>Orthopoxvirus monkeypox</taxon>
    </lineage>
</organism>
<reference evidence="1" key="1">
    <citation type="journal article" date="2022" name="J. Infect.">
        <title>Exportation of Monkeypox virus from the African continent.</title>
        <authorList>
            <person name="Mauldin M.R."/>
            <person name="McCollum A.M."/>
            <person name="Nakazawa Y.J."/>
            <person name="Mandra A."/>
            <person name="Whitehouse E.R."/>
            <person name="Davidson W."/>
            <person name="Zhao H."/>
            <person name="Gao J."/>
            <person name="Li Y."/>
            <person name="Doty J."/>
            <person name="Yinka-Ogunleye A."/>
            <person name="Akinpelu A."/>
            <person name="Aruna O."/>
            <person name="Naidoo D."/>
            <person name="Lewandowski K."/>
            <person name="Afrough B."/>
            <person name="Graham V."/>
            <person name="Aarons E."/>
            <person name="Hewson R."/>
            <person name="Vipond R."/>
            <person name="Dunning J."/>
            <person name="Chand M."/>
            <person name="Brown C."/>
            <person name="Cohen-Gihon I."/>
            <person name="Erez N."/>
            <person name="Shifman O."/>
            <person name="Israeli O."/>
            <person name="Sharon M."/>
            <person name="Schwartz E."/>
            <person name="Beth-Din A."/>
            <person name="Zvi A."/>
            <person name="Mak T.M."/>
            <person name="Ng Y.K."/>
            <person name="Cui L."/>
            <person name="Lin R.T.P."/>
            <person name="Olson V.A."/>
            <person name="Brooks T."/>
            <person name="Paran N."/>
            <person name="Ihekweazu C."/>
            <person name="Reynolds M.G."/>
        </authorList>
    </citation>
    <scope>NUCLEOTIDE SEQUENCE [LARGE SCALE GENOMIC DNA]</scope>
    <source>
        <strain evidence="1">MPXV-M5320_M15_Bayelsa</strain>
    </source>
</reference>
<organismHost>
    <name type="scientific">Cynomys leucurus</name>
    <name type="common">White-tailed prairie dog</name>
    <dbReference type="NCBI Taxonomy" id="99825"/>
</organismHost>